<reference evidence="9" key="1">
    <citation type="submission" date="2018-06" db="EMBL/GenBank/DDBJ databases">
        <authorList>
            <person name="Zhirakovskaya E."/>
        </authorList>
    </citation>
    <scope>NUCLEOTIDE SEQUENCE</scope>
</reference>
<dbReference type="InterPro" id="IPR050887">
    <property type="entry name" value="Beta-mannosidase_GH2"/>
</dbReference>
<evidence type="ECO:0000256" key="1">
    <source>
        <dbReference type="ARBA" id="ARBA00000829"/>
    </source>
</evidence>
<dbReference type="SUPFAM" id="SSF51445">
    <property type="entry name" value="(Trans)glycosidases"/>
    <property type="match status" value="1"/>
</dbReference>
<dbReference type="EMBL" id="UOFF01000200">
    <property type="protein sequence ID" value="VAW56240.1"/>
    <property type="molecule type" value="Genomic_DNA"/>
</dbReference>
<dbReference type="GO" id="GO:0004567">
    <property type="term" value="F:beta-mannosidase activity"/>
    <property type="evidence" value="ECO:0007669"/>
    <property type="project" value="UniProtKB-EC"/>
</dbReference>
<keyword evidence="4" id="KW-0732">Signal</keyword>
<evidence type="ECO:0000259" key="7">
    <source>
        <dbReference type="Pfam" id="PF02836"/>
    </source>
</evidence>
<dbReference type="Gene3D" id="2.60.40.10">
    <property type="entry name" value="Immunoglobulins"/>
    <property type="match status" value="1"/>
</dbReference>
<evidence type="ECO:0000256" key="4">
    <source>
        <dbReference type="ARBA" id="ARBA00022729"/>
    </source>
</evidence>
<keyword evidence="5 9" id="KW-0378">Hydrolase</keyword>
<comment type="catalytic activity">
    <reaction evidence="1">
        <text>Hydrolysis of terminal, non-reducing beta-D-mannose residues in beta-D-mannosides.</text>
        <dbReference type="EC" id="3.2.1.25"/>
    </reaction>
</comment>
<dbReference type="SUPFAM" id="SSF49303">
    <property type="entry name" value="beta-Galactosidase/glucuronidase domain"/>
    <property type="match status" value="1"/>
</dbReference>
<sequence length="489" mass="55799">MILPTTSRSNLQWVFTESVANNFLDPSQISENQNWLNAIVPGTVALSLQCLNLWDINQNKNFDSSDWWYRCNFNLEKKDTKYLYLNGLASLCDIWLNDKKILSTDNMFRSYKVDISDTLQDANTIYLCFRSLTKNLELKRSRPAWKTKLVNNQQLRWLRTSLLGKIPGWTPPVSAVGPWKSVNLSSGNDLDNINIQNNLKDNGIGQVLFSCNFIKNTKMPNKAIITINNQQFELNIISKKTSIEINGDINVTNIKAWMPHTHGKSNLYEVKLELEFSTDSIVYSLTNIGFKNTHLEMNGNDFSINVNGKKIFCRGAVWTTNDIVSHTGEFKELHKTLSLMKNSGANMIRIGGTMCYEQEEFYTICDELGIMIWQDFMFANMDYPSNDEHFLKSVTEEIKQQVNRFSSHPCITLYCGNSEIQQQVSMLGLTKNTYNNNLFDEIIPAICSEKHKSIPYIASTPIGGTLPIHTDKNLSHYYGVGAYLSDISE</sequence>
<dbReference type="InterPro" id="IPR017853">
    <property type="entry name" value="GH"/>
</dbReference>
<dbReference type="GO" id="GO:0005975">
    <property type="term" value="P:carbohydrate metabolic process"/>
    <property type="evidence" value="ECO:0007669"/>
    <property type="project" value="InterPro"/>
</dbReference>
<feature type="non-terminal residue" evidence="9">
    <location>
        <position position="489"/>
    </location>
</feature>
<feature type="domain" description="Beta-mannosidase-like galactose-binding" evidence="8">
    <location>
        <begin position="31"/>
        <end position="180"/>
    </location>
</feature>
<dbReference type="Gene3D" id="2.60.120.260">
    <property type="entry name" value="Galactose-binding domain-like"/>
    <property type="match status" value="1"/>
</dbReference>
<evidence type="ECO:0000256" key="6">
    <source>
        <dbReference type="ARBA" id="ARBA00023295"/>
    </source>
</evidence>
<evidence type="ECO:0000256" key="5">
    <source>
        <dbReference type="ARBA" id="ARBA00022801"/>
    </source>
</evidence>
<dbReference type="InterPro" id="IPR054593">
    <property type="entry name" value="Beta-mannosidase-like_N2"/>
</dbReference>
<evidence type="ECO:0000313" key="9">
    <source>
        <dbReference type="EMBL" id="VAW56240.1"/>
    </source>
</evidence>
<organism evidence="9">
    <name type="scientific">hydrothermal vent metagenome</name>
    <dbReference type="NCBI Taxonomy" id="652676"/>
    <lineage>
        <taxon>unclassified sequences</taxon>
        <taxon>metagenomes</taxon>
        <taxon>ecological metagenomes</taxon>
    </lineage>
</organism>
<dbReference type="PANTHER" id="PTHR43730">
    <property type="entry name" value="BETA-MANNOSIDASE"/>
    <property type="match status" value="1"/>
</dbReference>
<keyword evidence="6 9" id="KW-0326">Glycosidase</keyword>
<evidence type="ECO:0000256" key="2">
    <source>
        <dbReference type="ARBA" id="ARBA00007401"/>
    </source>
</evidence>
<dbReference type="InterPro" id="IPR013783">
    <property type="entry name" value="Ig-like_fold"/>
</dbReference>
<name>A0A3B0WUR1_9ZZZZ</name>
<dbReference type="SUPFAM" id="SSF49785">
    <property type="entry name" value="Galactose-binding domain-like"/>
    <property type="match status" value="1"/>
</dbReference>
<dbReference type="AlphaFoldDB" id="A0A3B0WUR1"/>
<feature type="domain" description="Glycoside hydrolase family 2 catalytic" evidence="7">
    <location>
        <begin position="303"/>
        <end position="417"/>
    </location>
</feature>
<evidence type="ECO:0000259" key="8">
    <source>
        <dbReference type="Pfam" id="PF22666"/>
    </source>
</evidence>
<dbReference type="InterPro" id="IPR036156">
    <property type="entry name" value="Beta-gal/glucu_dom_sf"/>
</dbReference>
<evidence type="ECO:0000256" key="3">
    <source>
        <dbReference type="ARBA" id="ARBA00012754"/>
    </source>
</evidence>
<accession>A0A3B0WUR1</accession>
<dbReference type="Pfam" id="PF02836">
    <property type="entry name" value="Glyco_hydro_2_C"/>
    <property type="match status" value="1"/>
</dbReference>
<dbReference type="InterPro" id="IPR008979">
    <property type="entry name" value="Galactose-bd-like_sf"/>
</dbReference>
<proteinExistence type="inferred from homology"/>
<dbReference type="PANTHER" id="PTHR43730:SF1">
    <property type="entry name" value="BETA-MANNOSIDASE"/>
    <property type="match status" value="1"/>
</dbReference>
<dbReference type="EC" id="3.2.1.25" evidence="3"/>
<comment type="similarity">
    <text evidence="2">Belongs to the glycosyl hydrolase 2 family.</text>
</comment>
<dbReference type="InterPro" id="IPR006103">
    <property type="entry name" value="Glyco_hydro_2_cat"/>
</dbReference>
<dbReference type="GO" id="GO:0006516">
    <property type="term" value="P:glycoprotein catabolic process"/>
    <property type="evidence" value="ECO:0007669"/>
    <property type="project" value="TreeGrafter"/>
</dbReference>
<dbReference type="Pfam" id="PF22666">
    <property type="entry name" value="Glyco_hydro_2_N2"/>
    <property type="match status" value="1"/>
</dbReference>
<dbReference type="Gene3D" id="3.20.20.80">
    <property type="entry name" value="Glycosidases"/>
    <property type="match status" value="1"/>
</dbReference>
<gene>
    <name evidence="9" type="ORF">MNBD_GAMMA07-1247</name>
</gene>
<protein>
    <recommendedName>
        <fullName evidence="3">beta-mannosidase</fullName>
        <ecNumber evidence="3">3.2.1.25</ecNumber>
    </recommendedName>
</protein>